<feature type="signal peptide" evidence="1">
    <location>
        <begin position="1"/>
        <end position="25"/>
    </location>
</feature>
<accession>A0A1D7UAK3</accession>
<evidence type="ECO:0000313" key="4">
    <source>
        <dbReference type="Proteomes" id="UP000094969"/>
    </source>
</evidence>
<sequence>MLNPYALRALAACSMLLLTPAFAQAQTPNTPIRPDAVVFFTDLKDGAVIPPKLTLKFGASNFEVVPAAVKKANSGHHHLLIDSPVPPLGEPIPSDPGHLHFGRGQTEAELVLAPGPHTLQLLLGDHDHVPHNPPIMSAVIRVTVSDKATAPGRTASLPDSEVYFIGLPNGSVVPQNLTVRFGLRNMGVAPAGVVKAGTGHHHLIIDRPAPALGEPIASDPNHLHFGRGETEKKITLAPGRHTLQLVLGDQDHIPHDPPVMSQRIEVRVVRPHRQRRW</sequence>
<dbReference type="KEGG" id="bvv:BHK69_12735"/>
<dbReference type="EMBL" id="CP017147">
    <property type="protein sequence ID" value="AOO84417.1"/>
    <property type="molecule type" value="Genomic_DNA"/>
</dbReference>
<feature type="domain" description="DUF4399" evidence="2">
    <location>
        <begin position="56"/>
        <end position="144"/>
    </location>
</feature>
<keyword evidence="4" id="KW-1185">Reference proteome</keyword>
<gene>
    <name evidence="3" type="ORF">BHK69_12735</name>
</gene>
<evidence type="ECO:0000256" key="1">
    <source>
        <dbReference type="SAM" id="SignalP"/>
    </source>
</evidence>
<keyword evidence="1" id="KW-0732">Signal</keyword>
<proteinExistence type="predicted"/>
<protein>
    <recommendedName>
        <fullName evidence="2">DUF4399 domain-containing protein</fullName>
    </recommendedName>
</protein>
<feature type="domain" description="DUF4399" evidence="2">
    <location>
        <begin position="179"/>
        <end position="268"/>
    </location>
</feature>
<reference evidence="3 4" key="1">
    <citation type="journal article" date="2015" name="Antonie Van Leeuwenhoek">
        <title>Bosea vaviloviae sp. nov., a new species of slow-growing rhizobia isolated from nodules of the relict species Vavilovia formosa (Stev.) Fed.</title>
        <authorList>
            <person name="Safronova V.I."/>
            <person name="Kuznetsova I.G."/>
            <person name="Sazanova A.L."/>
            <person name="Kimeklis A.K."/>
            <person name="Belimov A.A."/>
            <person name="Andronov E.E."/>
            <person name="Pinaev A.G."/>
            <person name="Chizhevskaya E.P."/>
            <person name="Pukhaev A.R."/>
            <person name="Popov K.P."/>
            <person name="Willems A."/>
            <person name="Tikhonovich I.A."/>
        </authorList>
    </citation>
    <scope>NUCLEOTIDE SEQUENCE [LARGE SCALE GENOMIC DNA]</scope>
    <source>
        <strain evidence="3 4">Vaf18</strain>
    </source>
</reference>
<feature type="chain" id="PRO_5009100123" description="DUF4399 domain-containing protein" evidence="1">
    <location>
        <begin position="26"/>
        <end position="277"/>
    </location>
</feature>
<name>A0A1D7UAK3_9HYPH</name>
<dbReference type="InterPro" id="IPR025512">
    <property type="entry name" value="DUF4399"/>
</dbReference>
<organism evidence="3 4">
    <name type="scientific">Bosea vaviloviae</name>
    <dbReference type="NCBI Taxonomy" id="1526658"/>
    <lineage>
        <taxon>Bacteria</taxon>
        <taxon>Pseudomonadati</taxon>
        <taxon>Pseudomonadota</taxon>
        <taxon>Alphaproteobacteria</taxon>
        <taxon>Hyphomicrobiales</taxon>
        <taxon>Boseaceae</taxon>
        <taxon>Bosea</taxon>
    </lineage>
</organism>
<dbReference type="STRING" id="1526658.BHK69_12735"/>
<evidence type="ECO:0000259" key="2">
    <source>
        <dbReference type="Pfam" id="PF14347"/>
    </source>
</evidence>
<evidence type="ECO:0000313" key="3">
    <source>
        <dbReference type="EMBL" id="AOO84417.1"/>
    </source>
</evidence>
<dbReference type="Proteomes" id="UP000094969">
    <property type="component" value="Chromosome"/>
</dbReference>
<dbReference type="Pfam" id="PF14347">
    <property type="entry name" value="DUF4399"/>
    <property type="match status" value="2"/>
</dbReference>
<dbReference type="AlphaFoldDB" id="A0A1D7UAK3"/>